<keyword evidence="2" id="KW-1185">Reference proteome</keyword>
<dbReference type="Proteomes" id="UP000694856">
    <property type="component" value="Chromosome X"/>
</dbReference>
<dbReference type="AlphaFoldDB" id="A0A8B8SMG8"/>
<gene>
    <name evidence="3" type="primary">SMIM10</name>
</gene>
<evidence type="ECO:0000256" key="1">
    <source>
        <dbReference type="SAM" id="MobiDB-lite"/>
    </source>
</evidence>
<reference evidence="3" key="1">
    <citation type="submission" date="2025-08" db="UniProtKB">
        <authorList>
            <consortium name="RefSeq"/>
        </authorList>
    </citation>
    <scope>IDENTIFICATION</scope>
    <source>
        <tissue evidence="3">Ear skin</tissue>
    </source>
</reference>
<feature type="compositionally biased region" description="Low complexity" evidence="1">
    <location>
        <begin position="99"/>
        <end position="113"/>
    </location>
</feature>
<proteinExistence type="predicted"/>
<sequence length="271" mass="29182">MAPSLCYPQQAIRVPSNDAKIRVTPQSTAKEEESDASTLMALSLCQAPGFIKIDSWTLRTNPFRDEEIEIQKVRKTTGVRKLGLPGKLHAPPPLPPSPGSSLPFLRDPGLRIPGAPPGPARPRPARPRGVLAPRSQRATSGPSAAGGGGGYPPCSAAGICSRATRLPHRFPRIRPSIRRSVLRSRPEASGSGHCMRGYTRPMTAAAAAALSGLAVRLSRSAATRGSYGAFCKGLTRTLLTFFDLAWRLRMNFPYFYVVASVILNVRLQVHI</sequence>
<evidence type="ECO:0000313" key="2">
    <source>
        <dbReference type="Proteomes" id="UP000694856"/>
    </source>
</evidence>
<dbReference type="PANTHER" id="PTHR34446">
    <property type="entry name" value="SMALL INTEGRAL MEMBRANE PROTEIN 10"/>
    <property type="match status" value="1"/>
</dbReference>
<protein>
    <submittedName>
        <fullName evidence="3">Small integral membrane protein 10</fullName>
    </submittedName>
</protein>
<dbReference type="CTD" id="644538"/>
<dbReference type="Pfam" id="PF15118">
    <property type="entry name" value="DUF4560"/>
    <property type="match status" value="1"/>
</dbReference>
<dbReference type="RefSeq" id="XP_032330607.1">
    <property type="nucleotide sequence ID" value="XM_032474716.1"/>
</dbReference>
<feature type="compositionally biased region" description="Low complexity" evidence="1">
    <location>
        <begin position="127"/>
        <end position="143"/>
    </location>
</feature>
<dbReference type="KEGG" id="cfr:116661888"/>
<accession>A0A8B8SMG8</accession>
<evidence type="ECO:0000313" key="3">
    <source>
        <dbReference type="RefSeq" id="XP_032330607.1"/>
    </source>
</evidence>
<feature type="region of interest" description="Disordered" evidence="1">
    <location>
        <begin position="81"/>
        <end position="150"/>
    </location>
</feature>
<dbReference type="PANTHER" id="PTHR34446:SF3">
    <property type="entry name" value="SMALL INTEGRAL MEMBRANE PROTEIN 10-LIKE PROTEIN 2A-RELATED"/>
    <property type="match status" value="1"/>
</dbReference>
<dbReference type="GeneID" id="116661888"/>
<organism evidence="2 3">
    <name type="scientific">Camelus ferus</name>
    <name type="common">Wild bactrian camel</name>
    <name type="synonym">Camelus bactrianus ferus</name>
    <dbReference type="NCBI Taxonomy" id="419612"/>
    <lineage>
        <taxon>Eukaryota</taxon>
        <taxon>Metazoa</taxon>
        <taxon>Chordata</taxon>
        <taxon>Craniata</taxon>
        <taxon>Vertebrata</taxon>
        <taxon>Euteleostomi</taxon>
        <taxon>Mammalia</taxon>
        <taxon>Eutheria</taxon>
        <taxon>Laurasiatheria</taxon>
        <taxon>Artiodactyla</taxon>
        <taxon>Tylopoda</taxon>
        <taxon>Camelidae</taxon>
        <taxon>Camelus</taxon>
    </lineage>
</organism>
<name>A0A8B8SMG8_CAMFR</name>
<dbReference type="InterPro" id="IPR029367">
    <property type="entry name" value="SMIM10"/>
</dbReference>